<name>A0A9P3PJY3_LYOSH</name>
<dbReference type="PIRSF" id="PIRSF001112">
    <property type="entry name" value="Epoxide_hydrolase"/>
    <property type="match status" value="1"/>
</dbReference>
<dbReference type="EMBL" id="BRPK01000004">
    <property type="protein sequence ID" value="GLB37605.1"/>
    <property type="molecule type" value="Genomic_DNA"/>
</dbReference>
<organism evidence="6 7">
    <name type="scientific">Lyophyllum shimeji</name>
    <name type="common">Hon-shimeji</name>
    <name type="synonym">Tricholoma shimeji</name>
    <dbReference type="NCBI Taxonomy" id="47721"/>
    <lineage>
        <taxon>Eukaryota</taxon>
        <taxon>Fungi</taxon>
        <taxon>Dikarya</taxon>
        <taxon>Basidiomycota</taxon>
        <taxon>Agaricomycotina</taxon>
        <taxon>Agaricomycetes</taxon>
        <taxon>Agaricomycetidae</taxon>
        <taxon>Agaricales</taxon>
        <taxon>Tricholomatineae</taxon>
        <taxon>Lyophyllaceae</taxon>
        <taxon>Lyophyllum</taxon>
    </lineage>
</organism>
<dbReference type="OrthoDB" id="7130006at2759"/>
<keyword evidence="2" id="KW-0058">Aromatic hydrocarbons catabolism</keyword>
<evidence type="ECO:0000256" key="4">
    <source>
        <dbReference type="PIRSR" id="PIRSR001112-1"/>
    </source>
</evidence>
<dbReference type="GO" id="GO:0004301">
    <property type="term" value="F:epoxide hydrolase activity"/>
    <property type="evidence" value="ECO:0007669"/>
    <property type="project" value="TreeGrafter"/>
</dbReference>
<dbReference type="InterPro" id="IPR016292">
    <property type="entry name" value="Epoxide_hydrolase"/>
</dbReference>
<evidence type="ECO:0000256" key="3">
    <source>
        <dbReference type="ARBA" id="ARBA00022801"/>
    </source>
</evidence>
<dbReference type="InterPro" id="IPR000639">
    <property type="entry name" value="Epox_hydrolase-like"/>
</dbReference>
<comment type="caution">
    <text evidence="6">The sequence shown here is derived from an EMBL/GenBank/DDBJ whole genome shotgun (WGS) entry which is preliminary data.</text>
</comment>
<accession>A0A9P3PJY3</accession>
<dbReference type="InterPro" id="IPR010497">
    <property type="entry name" value="Epoxide_hydro_N"/>
</dbReference>
<dbReference type="GO" id="GO:0097176">
    <property type="term" value="P:epoxide metabolic process"/>
    <property type="evidence" value="ECO:0007669"/>
    <property type="project" value="TreeGrafter"/>
</dbReference>
<feature type="active site" description="Proton acceptor" evidence="4">
    <location>
        <position position="373"/>
    </location>
</feature>
<dbReference type="PRINTS" id="PR00412">
    <property type="entry name" value="EPOXHYDRLASE"/>
</dbReference>
<feature type="domain" description="Epoxide hydrolase N-terminal" evidence="5">
    <location>
        <begin position="6"/>
        <end position="118"/>
    </location>
</feature>
<dbReference type="Pfam" id="PF06441">
    <property type="entry name" value="EHN"/>
    <property type="match status" value="1"/>
</dbReference>
<dbReference type="PANTHER" id="PTHR21661">
    <property type="entry name" value="EPOXIDE HYDROLASE 1-RELATED"/>
    <property type="match status" value="1"/>
</dbReference>
<protein>
    <submittedName>
        <fullName evidence="6">Epoxide hydrolase N terminus</fullName>
    </submittedName>
</protein>
<evidence type="ECO:0000313" key="6">
    <source>
        <dbReference type="EMBL" id="GLB37605.1"/>
    </source>
</evidence>
<gene>
    <name evidence="6" type="ORF">LshimejAT787_0406560</name>
</gene>
<keyword evidence="7" id="KW-1185">Reference proteome</keyword>
<sequence>MSPVPEPFRIDVAPETLAWVTDRVKTARVIPDIQHPQGKEWAHGIPTSAVQELVDYWRDEYDWRKVEQRLNLTFKMFTVDIEEAGETLNVHFVHHRSSRGGAVPLIFAHGWPGNFLEVEHLLKLTEPEDPAQQAFHIVAPSIPGFVFSSEPQHPDFTIARIASVYHKLMQTLGYTHYVGQGGDWGSFILRSMAISFPEACVGIHLNYIFAIPPSPVKNPLALLRLVVRWFTADEKTRLARIQWWMKEEFGYTAIQGTKPQTVSYALLDSPVGMLAWIREKMQDLTDPDFTWPKETVVTWAMLYLLSGNAGHARLYKNGMQTAKGEVLDVKISKEVAFGASCFPRDVGYVPRWWAQASIADNIVFWREHEKGGHFASLECSDVLERDFLEFFGKISVERRAVFVKAGKETGAS</sequence>
<evidence type="ECO:0000313" key="7">
    <source>
        <dbReference type="Proteomes" id="UP001063166"/>
    </source>
</evidence>
<feature type="active site" description="Nucleophile" evidence="4">
    <location>
        <position position="183"/>
    </location>
</feature>
<feature type="active site" description="Proton donor" evidence="4">
    <location>
        <position position="315"/>
    </location>
</feature>
<evidence type="ECO:0000259" key="5">
    <source>
        <dbReference type="Pfam" id="PF06441"/>
    </source>
</evidence>
<keyword evidence="3 6" id="KW-0378">Hydrolase</keyword>
<comment type="similarity">
    <text evidence="1">Belongs to the peptidase S33 family.</text>
</comment>
<dbReference type="AlphaFoldDB" id="A0A9P3PJY3"/>
<dbReference type="Proteomes" id="UP001063166">
    <property type="component" value="Unassembled WGS sequence"/>
</dbReference>
<evidence type="ECO:0000256" key="1">
    <source>
        <dbReference type="ARBA" id="ARBA00010088"/>
    </source>
</evidence>
<dbReference type="PANTHER" id="PTHR21661:SF35">
    <property type="entry name" value="EPOXIDE HYDROLASE"/>
    <property type="match status" value="1"/>
</dbReference>
<dbReference type="SUPFAM" id="SSF53474">
    <property type="entry name" value="alpha/beta-Hydrolases"/>
    <property type="match status" value="1"/>
</dbReference>
<reference evidence="6" key="1">
    <citation type="submission" date="2022-07" db="EMBL/GenBank/DDBJ databases">
        <title>The genome of Lyophyllum shimeji provides insight into the initial evolution of ectomycorrhizal fungal genome.</title>
        <authorList>
            <person name="Kobayashi Y."/>
            <person name="Shibata T."/>
            <person name="Hirakawa H."/>
            <person name="Shigenobu S."/>
            <person name="Nishiyama T."/>
            <person name="Yamada A."/>
            <person name="Hasebe M."/>
            <person name="Kawaguchi M."/>
        </authorList>
    </citation>
    <scope>NUCLEOTIDE SEQUENCE</scope>
    <source>
        <strain evidence="6">AT787</strain>
    </source>
</reference>
<evidence type="ECO:0000256" key="2">
    <source>
        <dbReference type="ARBA" id="ARBA00022797"/>
    </source>
</evidence>
<dbReference type="Gene3D" id="3.40.50.1820">
    <property type="entry name" value="alpha/beta hydrolase"/>
    <property type="match status" value="1"/>
</dbReference>
<proteinExistence type="inferred from homology"/>
<dbReference type="InterPro" id="IPR029058">
    <property type="entry name" value="AB_hydrolase_fold"/>
</dbReference>